<dbReference type="EMBL" id="CP013118">
    <property type="protein sequence ID" value="ALO14120.1"/>
    <property type="molecule type" value="Genomic_DNA"/>
</dbReference>
<reference evidence="3 4" key="1">
    <citation type="submission" date="2015-11" db="EMBL/GenBank/DDBJ databases">
        <title>Description and complete genome sequence of a novel strain predominating in hypersaline microbial mats and representing a new family of the Bacteriodetes phylum.</title>
        <authorList>
            <person name="Spring S."/>
            <person name="Bunk B."/>
            <person name="Sproer C."/>
            <person name="Klenk H.-P."/>
        </authorList>
    </citation>
    <scope>NUCLEOTIDE SEQUENCE [LARGE SCALE GENOMIC DNA]</scope>
    <source>
        <strain evidence="3 4">L21-Spi-D4</strain>
    </source>
</reference>
<dbReference type="InterPro" id="IPR049046">
    <property type="entry name" value="Beta-AFase-like_GH127_middle"/>
</dbReference>
<dbReference type="AlphaFoldDB" id="A0A0S2HVQ9"/>
<keyword evidence="4" id="KW-1185">Reference proteome</keyword>
<dbReference type="PANTHER" id="PTHR43465:SF2">
    <property type="entry name" value="DUF1680 DOMAIN PROTEIN (AFU_ORTHOLOGUE AFUA_1G08910)"/>
    <property type="match status" value="1"/>
</dbReference>
<dbReference type="Pfam" id="PF07944">
    <property type="entry name" value="Beta-AFase-like_GH127_cat"/>
    <property type="match status" value="1"/>
</dbReference>
<name>A0A0S2HVQ9_9BACT</name>
<dbReference type="SUPFAM" id="SSF48208">
    <property type="entry name" value="Six-hairpin glycosidases"/>
    <property type="match status" value="1"/>
</dbReference>
<dbReference type="Proteomes" id="UP000064893">
    <property type="component" value="Chromosome"/>
</dbReference>
<dbReference type="InterPro" id="IPR049174">
    <property type="entry name" value="Beta-AFase-like"/>
</dbReference>
<dbReference type="OrthoDB" id="9757939at2"/>
<organism evidence="3 4">
    <name type="scientific">Salinivirga cyanobacteriivorans</name>
    <dbReference type="NCBI Taxonomy" id="1307839"/>
    <lineage>
        <taxon>Bacteria</taxon>
        <taxon>Pseudomonadati</taxon>
        <taxon>Bacteroidota</taxon>
        <taxon>Bacteroidia</taxon>
        <taxon>Bacteroidales</taxon>
        <taxon>Salinivirgaceae</taxon>
        <taxon>Salinivirga</taxon>
    </lineage>
</organism>
<dbReference type="Pfam" id="PF20736">
    <property type="entry name" value="Glyco_hydro127M"/>
    <property type="match status" value="1"/>
</dbReference>
<sequence length="654" mass="75205">MFTYFAIVLSLSIAMNGSFQQTKERNIVTDIYQYNILKAGEINPTGWINKQLKRDLNDGYIGHYDDVNKTVTHDVFFNQNRISKRRFSLRKEWWSGEHEGYWKDAMVRMAFLTGDSTYINHMNSWMHELLQHTNEKGYIGIYRDCEAPGCRFNHERGNGELWATSRVLMAMLAYYEFTGDEEILNAAEKATKLVMHQYQDRNYFLHTSKGGGVSHGVGFFENLEWLYRLTGDAQYLEFAGKLYEDFNEGHIRDDDLKTELLLNESELFEKHGAHIAEGLFVPEFISAIQSGHALDSAASNVMEKLEQHLTPGGAMRCDEWIKGRKGTADEHYEYCGIAEMISPMNKMISFTGDFSLADRIEKMTFNAGQGARMPVLKAVSYLTTDNRIKINHSEIAKRESYDAAHFAAACCALNAGRLMPYYAEGMWMKGNDNKQLAALLYGPNVLETNMNGTPVKITEDTDYPFSDQIVFKIKPDQPVSFDLVLRKPFNCQDFELDKPDGAQVEELTDRIIIHNEWKPGERVTVKFNFKIQQHDQPQSKTVKGKGVYVQRGPLVYALPFEHKLKKVKEYYNSGFYRYKIKAKDKSNWKLKIDASAPMNFIPAKEDNLLTPWDDPAVKIESTLVDKKGNRERYLLVPMGNTIFRRVTFSKANHK</sequence>
<dbReference type="InterPro" id="IPR012341">
    <property type="entry name" value="6hp_glycosidase-like_sf"/>
</dbReference>
<protein>
    <recommendedName>
        <fullName evidence="5">Non-reducing end beta-L-arabinofuranosidase</fullName>
    </recommendedName>
</protein>
<dbReference type="InterPro" id="IPR012878">
    <property type="entry name" value="Beta-AFase-like_GH127_cat"/>
</dbReference>
<dbReference type="RefSeq" id="WP_057951700.1">
    <property type="nucleotide sequence ID" value="NZ_CP013118.1"/>
</dbReference>
<evidence type="ECO:0000313" key="4">
    <source>
        <dbReference type="Proteomes" id="UP000064893"/>
    </source>
</evidence>
<gene>
    <name evidence="3" type="ORF">L21SP5_00441</name>
</gene>
<feature type="domain" description="Non-reducing end beta-L-arabinofuranosidase-like GH127 middle" evidence="2">
    <location>
        <begin position="436"/>
        <end position="528"/>
    </location>
</feature>
<dbReference type="KEGG" id="blq:L21SP5_00441"/>
<evidence type="ECO:0000313" key="3">
    <source>
        <dbReference type="EMBL" id="ALO14120.1"/>
    </source>
</evidence>
<evidence type="ECO:0000259" key="2">
    <source>
        <dbReference type="Pfam" id="PF20736"/>
    </source>
</evidence>
<feature type="domain" description="Non-reducing end beta-L-arabinofuranosidase-like GH127 catalytic" evidence="1">
    <location>
        <begin position="63"/>
        <end position="423"/>
    </location>
</feature>
<evidence type="ECO:0000259" key="1">
    <source>
        <dbReference type="Pfam" id="PF07944"/>
    </source>
</evidence>
<dbReference type="Gene3D" id="1.50.10.10">
    <property type="match status" value="1"/>
</dbReference>
<evidence type="ECO:0008006" key="5">
    <source>
        <dbReference type="Google" id="ProtNLM"/>
    </source>
</evidence>
<dbReference type="InterPro" id="IPR008928">
    <property type="entry name" value="6-hairpin_glycosidase_sf"/>
</dbReference>
<dbReference type="PANTHER" id="PTHR43465">
    <property type="entry name" value="DUF1680 DOMAIN PROTEIN (AFU_ORTHOLOGUE AFUA_1G08910)"/>
    <property type="match status" value="1"/>
</dbReference>
<dbReference type="GO" id="GO:0005975">
    <property type="term" value="P:carbohydrate metabolic process"/>
    <property type="evidence" value="ECO:0007669"/>
    <property type="project" value="InterPro"/>
</dbReference>
<accession>A0A0S2HVQ9</accession>
<proteinExistence type="predicted"/>
<dbReference type="STRING" id="1307839.L21SP5_00441"/>